<comment type="caution">
    <text evidence="2">The sequence shown here is derived from an EMBL/GenBank/DDBJ whole genome shotgun (WGS) entry which is preliminary data.</text>
</comment>
<protein>
    <submittedName>
        <fullName evidence="2">Uncharacterized protein</fullName>
    </submittedName>
</protein>
<organism evidence="2 3">
    <name type="scientific">Cupriavidus respiraculi</name>
    <dbReference type="NCBI Taxonomy" id="195930"/>
    <lineage>
        <taxon>Bacteria</taxon>
        <taxon>Pseudomonadati</taxon>
        <taxon>Pseudomonadota</taxon>
        <taxon>Betaproteobacteria</taxon>
        <taxon>Burkholderiales</taxon>
        <taxon>Burkholderiaceae</taxon>
        <taxon>Cupriavidus</taxon>
    </lineage>
</organism>
<keyword evidence="1" id="KW-1133">Transmembrane helix</keyword>
<feature type="transmembrane region" description="Helical" evidence="1">
    <location>
        <begin position="42"/>
        <end position="62"/>
    </location>
</feature>
<evidence type="ECO:0000256" key="1">
    <source>
        <dbReference type="SAM" id="Phobius"/>
    </source>
</evidence>
<keyword evidence="3" id="KW-1185">Reference proteome</keyword>
<keyword evidence="1" id="KW-0472">Membrane</keyword>
<dbReference type="Proteomes" id="UP000721236">
    <property type="component" value="Unassembled WGS sequence"/>
</dbReference>
<name>A0ABN7ZGQ1_9BURK</name>
<accession>A0ABN7ZGQ1</accession>
<proteinExistence type="predicted"/>
<evidence type="ECO:0000313" key="2">
    <source>
        <dbReference type="EMBL" id="CAG9183451.1"/>
    </source>
</evidence>
<keyword evidence="1" id="KW-0812">Transmembrane</keyword>
<reference evidence="2 3" key="1">
    <citation type="submission" date="2021-08" db="EMBL/GenBank/DDBJ databases">
        <authorList>
            <person name="Peeters C."/>
        </authorList>
    </citation>
    <scope>NUCLEOTIDE SEQUENCE [LARGE SCALE GENOMIC DNA]</scope>
    <source>
        <strain evidence="2 3">LMG 21510</strain>
    </source>
</reference>
<dbReference type="EMBL" id="CAJZAH010000009">
    <property type="protein sequence ID" value="CAG9183451.1"/>
    <property type="molecule type" value="Genomic_DNA"/>
</dbReference>
<sequence>MRFHPELHFRHLSERFHRPRAAHPVARFHASDEQAEAAKATVYISTLTLVLLLVVLVAIAFGQEAMHWLGVR</sequence>
<gene>
    <name evidence="2" type="ORF">LMG21510_04838</name>
</gene>
<evidence type="ECO:0000313" key="3">
    <source>
        <dbReference type="Proteomes" id="UP000721236"/>
    </source>
</evidence>
<dbReference type="RefSeq" id="WP_222203304.1">
    <property type="nucleotide sequence ID" value="NZ_CAJZAH010000009.1"/>
</dbReference>